<protein>
    <submittedName>
        <fullName evidence="2">Uncharacterized protein</fullName>
    </submittedName>
</protein>
<feature type="region of interest" description="Disordered" evidence="1">
    <location>
        <begin position="275"/>
        <end position="302"/>
    </location>
</feature>
<dbReference type="PhylomeDB" id="E9HKK7"/>
<dbReference type="GO" id="GO:0003697">
    <property type="term" value="F:single-stranded DNA binding"/>
    <property type="evidence" value="ECO:0000318"/>
    <property type="project" value="GO_Central"/>
</dbReference>
<dbReference type="Pfam" id="PF03564">
    <property type="entry name" value="DUF1759"/>
    <property type="match status" value="1"/>
</dbReference>
<dbReference type="OrthoDB" id="6378313at2759"/>
<dbReference type="GO" id="GO:0000712">
    <property type="term" value="P:resolution of meiotic recombination intermediates"/>
    <property type="evidence" value="ECO:0000318"/>
    <property type="project" value="GO_Central"/>
</dbReference>
<dbReference type="eggNOG" id="ENOG502QR56">
    <property type="taxonomic scope" value="Eukaryota"/>
</dbReference>
<dbReference type="InterPro" id="IPR052469">
    <property type="entry name" value="MEIOB"/>
</dbReference>
<dbReference type="PANTHER" id="PTHR21166">
    <property type="entry name" value="CELL DIVISION CONTROL PROTEIN 24 OB DOMAIN-CONTAINING PROTEIN-RELATED"/>
    <property type="match status" value="1"/>
</dbReference>
<dbReference type="Proteomes" id="UP000000305">
    <property type="component" value="Unassembled WGS sequence"/>
</dbReference>
<dbReference type="AlphaFoldDB" id="E9HKK7"/>
<evidence type="ECO:0000313" key="2">
    <source>
        <dbReference type="EMBL" id="EFX67741.1"/>
    </source>
</evidence>
<organism evidence="2 3">
    <name type="scientific">Daphnia pulex</name>
    <name type="common">Water flea</name>
    <dbReference type="NCBI Taxonomy" id="6669"/>
    <lineage>
        <taxon>Eukaryota</taxon>
        <taxon>Metazoa</taxon>
        <taxon>Ecdysozoa</taxon>
        <taxon>Arthropoda</taxon>
        <taxon>Crustacea</taxon>
        <taxon>Branchiopoda</taxon>
        <taxon>Diplostraca</taxon>
        <taxon>Cladocera</taxon>
        <taxon>Anomopoda</taxon>
        <taxon>Daphniidae</taxon>
        <taxon>Daphnia</taxon>
    </lineage>
</organism>
<dbReference type="HOGENOM" id="CLU_906932_0_0_1"/>
<dbReference type="EMBL" id="GL732669">
    <property type="protein sequence ID" value="EFX67741.1"/>
    <property type="molecule type" value="Genomic_DNA"/>
</dbReference>
<gene>
    <name evidence="2" type="ORF">DAPPUDRAFT_261131</name>
</gene>
<dbReference type="InParanoid" id="E9HKK7"/>
<reference evidence="2 3" key="1">
    <citation type="journal article" date="2011" name="Science">
        <title>The ecoresponsive genome of Daphnia pulex.</title>
        <authorList>
            <person name="Colbourne J.K."/>
            <person name="Pfrender M.E."/>
            <person name="Gilbert D."/>
            <person name="Thomas W.K."/>
            <person name="Tucker A."/>
            <person name="Oakley T.H."/>
            <person name="Tokishita S."/>
            <person name="Aerts A."/>
            <person name="Arnold G.J."/>
            <person name="Basu M.K."/>
            <person name="Bauer D.J."/>
            <person name="Caceres C.E."/>
            <person name="Carmel L."/>
            <person name="Casola C."/>
            <person name="Choi J.H."/>
            <person name="Detter J.C."/>
            <person name="Dong Q."/>
            <person name="Dusheyko S."/>
            <person name="Eads B.D."/>
            <person name="Frohlich T."/>
            <person name="Geiler-Samerotte K.A."/>
            <person name="Gerlach D."/>
            <person name="Hatcher P."/>
            <person name="Jogdeo S."/>
            <person name="Krijgsveld J."/>
            <person name="Kriventseva E.V."/>
            <person name="Kultz D."/>
            <person name="Laforsch C."/>
            <person name="Lindquist E."/>
            <person name="Lopez J."/>
            <person name="Manak J.R."/>
            <person name="Muller J."/>
            <person name="Pangilinan J."/>
            <person name="Patwardhan R.P."/>
            <person name="Pitluck S."/>
            <person name="Pritham E.J."/>
            <person name="Rechtsteiner A."/>
            <person name="Rho M."/>
            <person name="Rogozin I.B."/>
            <person name="Sakarya O."/>
            <person name="Salamov A."/>
            <person name="Schaack S."/>
            <person name="Shapiro H."/>
            <person name="Shiga Y."/>
            <person name="Skalitzky C."/>
            <person name="Smith Z."/>
            <person name="Souvorov A."/>
            <person name="Sung W."/>
            <person name="Tang Z."/>
            <person name="Tsuchiya D."/>
            <person name="Tu H."/>
            <person name="Vos H."/>
            <person name="Wang M."/>
            <person name="Wolf Y.I."/>
            <person name="Yamagata H."/>
            <person name="Yamada T."/>
            <person name="Ye Y."/>
            <person name="Shaw J.R."/>
            <person name="Andrews J."/>
            <person name="Crease T.J."/>
            <person name="Tang H."/>
            <person name="Lucas S.M."/>
            <person name="Robertson H.M."/>
            <person name="Bork P."/>
            <person name="Koonin E.V."/>
            <person name="Zdobnov E.M."/>
            <person name="Grigoriev I.V."/>
            <person name="Lynch M."/>
            <person name="Boore J.L."/>
        </authorList>
    </citation>
    <scope>NUCLEOTIDE SEQUENCE [LARGE SCALE GENOMIC DNA]</scope>
</reference>
<dbReference type="GO" id="GO:0008310">
    <property type="term" value="F:single-stranded DNA 3'-5' DNA exonuclease activity"/>
    <property type="evidence" value="ECO:0000318"/>
    <property type="project" value="GO_Central"/>
</dbReference>
<proteinExistence type="predicted"/>
<name>E9HKK7_DAPPU</name>
<evidence type="ECO:0000256" key="1">
    <source>
        <dbReference type="SAM" id="MobiDB-lite"/>
    </source>
</evidence>
<dbReference type="PANTHER" id="PTHR21166:SF2">
    <property type="entry name" value="CELL DIVISION CONTROL PROTEIN 24 OB DOMAIN-CONTAINING PROTEIN-RELATED"/>
    <property type="match status" value="1"/>
</dbReference>
<dbReference type="InterPro" id="IPR005312">
    <property type="entry name" value="DUF1759"/>
</dbReference>
<accession>E9HKK7</accession>
<dbReference type="KEGG" id="dpx:DAPPUDRAFT_261131"/>
<sequence length="329" mass="36085">MDVSVLPGKLSAIEGYDAAIFNEIDDEDLQAEMDATDAINQTIRDASDNFMFQLKTLQDAEDAANAALALATAPVVTVAATPGPSASVLPKLDLPSFQGDILHWSSFWDVFESEVDSKSYGGATKFNFLISKLEGEAKDALLGLTSSNDNYVKAKDILRERYSQPKKVVTAHYKALINLPSTTPHIPLINLPVTNATRSSLRAFADQLESHIRGLEALGTAPAFYGDHLVCLLIDKLAIDVRRNLTRHQGTADWTLDELRTAIKREIEIMEDTCELPPPRPALKQEKGKKVVSPVPPSGQVPEALTTEHTKHLPTFLNWANDRDKSGRT</sequence>
<evidence type="ECO:0000313" key="3">
    <source>
        <dbReference type="Proteomes" id="UP000000305"/>
    </source>
</evidence>
<keyword evidence="3" id="KW-1185">Reference proteome</keyword>